<evidence type="ECO:0000256" key="9">
    <source>
        <dbReference type="SAM" id="Phobius"/>
    </source>
</evidence>
<reference evidence="10" key="1">
    <citation type="submission" date="2021-01" db="EMBL/GenBank/DDBJ databases">
        <authorList>
            <person name="Corre E."/>
            <person name="Pelletier E."/>
            <person name="Niang G."/>
            <person name="Scheremetjew M."/>
            <person name="Finn R."/>
            <person name="Kale V."/>
            <person name="Holt S."/>
            <person name="Cochrane G."/>
            <person name="Meng A."/>
            <person name="Brown T."/>
            <person name="Cohen L."/>
        </authorList>
    </citation>
    <scope>NUCLEOTIDE SEQUENCE</scope>
    <source>
        <strain evidence="10">CCAP 1951/1</strain>
    </source>
</reference>
<feature type="transmembrane region" description="Helical" evidence="9">
    <location>
        <begin position="95"/>
        <end position="120"/>
    </location>
</feature>
<dbReference type="GO" id="GO:0005886">
    <property type="term" value="C:plasma membrane"/>
    <property type="evidence" value="ECO:0007669"/>
    <property type="project" value="UniProtKB-SubCell"/>
</dbReference>
<dbReference type="EMBL" id="HBGF01035390">
    <property type="protein sequence ID" value="CAD9133413.1"/>
    <property type="molecule type" value="Transcribed_RNA"/>
</dbReference>
<evidence type="ECO:0008006" key="11">
    <source>
        <dbReference type="Google" id="ProtNLM"/>
    </source>
</evidence>
<dbReference type="PANTHER" id="PTHR30574">
    <property type="entry name" value="INNER MEMBRANE PROTEIN YEDE"/>
    <property type="match status" value="1"/>
</dbReference>
<feature type="transmembrane region" description="Helical" evidence="9">
    <location>
        <begin position="141"/>
        <end position="161"/>
    </location>
</feature>
<evidence type="ECO:0000256" key="2">
    <source>
        <dbReference type="ARBA" id="ARBA00022448"/>
    </source>
</evidence>
<keyword evidence="6 9" id="KW-1133">Transmembrane helix</keyword>
<name>A0A7S1QFW4_NEODS</name>
<keyword evidence="5 9" id="KW-0812">Transmembrane</keyword>
<feature type="transmembrane region" description="Helical" evidence="9">
    <location>
        <begin position="289"/>
        <end position="307"/>
    </location>
</feature>
<evidence type="ECO:0000256" key="6">
    <source>
        <dbReference type="ARBA" id="ARBA00022989"/>
    </source>
</evidence>
<dbReference type="Pfam" id="PF04143">
    <property type="entry name" value="Sulf_transp"/>
    <property type="match status" value="1"/>
</dbReference>
<dbReference type="AlphaFoldDB" id="A0A7S1QFW4"/>
<organism evidence="10">
    <name type="scientific">Neobodo designis</name>
    <name type="common">Flagellated protozoan</name>
    <name type="synonym">Bodo designis</name>
    <dbReference type="NCBI Taxonomy" id="312471"/>
    <lineage>
        <taxon>Eukaryota</taxon>
        <taxon>Discoba</taxon>
        <taxon>Euglenozoa</taxon>
        <taxon>Kinetoplastea</taxon>
        <taxon>Metakinetoplastina</taxon>
        <taxon>Neobodonida</taxon>
        <taxon>Neobodo</taxon>
    </lineage>
</organism>
<accession>A0A7S1QFW4</accession>
<evidence type="ECO:0000256" key="7">
    <source>
        <dbReference type="ARBA" id="ARBA00023136"/>
    </source>
</evidence>
<gene>
    <name evidence="10" type="ORF">NDES1114_LOCUS23748</name>
</gene>
<feature type="transmembrane region" description="Helical" evidence="9">
    <location>
        <begin position="258"/>
        <end position="277"/>
    </location>
</feature>
<feature type="region of interest" description="Disordered" evidence="8">
    <location>
        <begin position="1"/>
        <end position="20"/>
    </location>
</feature>
<keyword evidence="3" id="KW-1003">Cell membrane</keyword>
<evidence type="ECO:0000256" key="8">
    <source>
        <dbReference type="SAM" id="MobiDB-lite"/>
    </source>
</evidence>
<feature type="transmembrane region" description="Helical" evidence="9">
    <location>
        <begin position="343"/>
        <end position="361"/>
    </location>
</feature>
<dbReference type="PANTHER" id="PTHR30574:SF1">
    <property type="entry name" value="SULPHUR TRANSPORT DOMAIN-CONTAINING PROTEIN"/>
    <property type="match status" value="1"/>
</dbReference>
<evidence type="ECO:0000256" key="4">
    <source>
        <dbReference type="ARBA" id="ARBA00022519"/>
    </source>
</evidence>
<sequence>MTQVPNDPATPIHDPDHQPNYATVEMPADTAKDDTASVASTVDQAAHKPLIPPSSERSVLVNTLLLLCLIAYGMFEGASFQRSGVFLPVSITGQMVFKLWIVLKMFMSAVGASMVCQGLLNLAMQHEFDRSRVYKKKRAGFLRVIAGSATLGVGMALGGSGPTMLPSQIGGGVSTAWVTLLGALAGGVVFSIIDKFAPSIFANPEGDEMMTLDTKVVNFRYELLSVPIGFVLVGVCVGLEFALPQSDDEKAIGLGPLPWYPTAAGAIVGVGQVPMRLIAGHGQGGSTSLMTVIGTLTCGVLAPAHRLVSFQQAWQFAFVWVGTTLGSLASSQINNFPYPEGVSYWRAAVGGFLMLFGARVAGGCTCGHGVSGFAELSLESAVAAICIFGFGIATGFVIEAAGGTMCCSA</sequence>
<keyword evidence="4" id="KW-0997">Cell inner membrane</keyword>
<dbReference type="InterPro" id="IPR007272">
    <property type="entry name" value="Sulf_transp_TsuA/YedE"/>
</dbReference>
<feature type="transmembrane region" description="Helical" evidence="9">
    <location>
        <begin position="223"/>
        <end position="243"/>
    </location>
</feature>
<evidence type="ECO:0000313" key="10">
    <source>
        <dbReference type="EMBL" id="CAD9133413.1"/>
    </source>
</evidence>
<feature type="transmembrane region" description="Helical" evidence="9">
    <location>
        <begin position="58"/>
        <end position="75"/>
    </location>
</feature>
<protein>
    <recommendedName>
        <fullName evidence="11">Sulphur transport domain-containing protein</fullName>
    </recommendedName>
</protein>
<evidence type="ECO:0000256" key="1">
    <source>
        <dbReference type="ARBA" id="ARBA00004429"/>
    </source>
</evidence>
<feature type="transmembrane region" description="Helical" evidence="9">
    <location>
        <begin position="313"/>
        <end position="331"/>
    </location>
</feature>
<keyword evidence="2" id="KW-0813">Transport</keyword>
<evidence type="ECO:0000256" key="3">
    <source>
        <dbReference type="ARBA" id="ARBA00022475"/>
    </source>
</evidence>
<comment type="subcellular location">
    <subcellularLocation>
        <location evidence="1">Cell inner membrane</location>
        <topology evidence="1">Multi-pass membrane protein</topology>
    </subcellularLocation>
</comment>
<feature type="transmembrane region" description="Helical" evidence="9">
    <location>
        <begin position="381"/>
        <end position="401"/>
    </location>
</feature>
<feature type="transmembrane region" description="Helical" evidence="9">
    <location>
        <begin position="173"/>
        <end position="193"/>
    </location>
</feature>
<proteinExistence type="predicted"/>
<evidence type="ECO:0000256" key="5">
    <source>
        <dbReference type="ARBA" id="ARBA00022692"/>
    </source>
</evidence>
<keyword evidence="7 9" id="KW-0472">Membrane</keyword>